<evidence type="ECO:0000256" key="1">
    <source>
        <dbReference type="SAM" id="Phobius"/>
    </source>
</evidence>
<evidence type="ECO:0000256" key="2">
    <source>
        <dbReference type="SAM" id="SignalP"/>
    </source>
</evidence>
<evidence type="ECO:0000313" key="3">
    <source>
        <dbReference type="EMBL" id="GLK51911.1"/>
    </source>
</evidence>
<dbReference type="RefSeq" id="WP_271186274.1">
    <property type="nucleotide sequence ID" value="NZ_BSFE01000003.1"/>
</dbReference>
<reference evidence="3" key="2">
    <citation type="submission" date="2023-01" db="EMBL/GenBank/DDBJ databases">
        <authorList>
            <person name="Sun Q."/>
            <person name="Evtushenko L."/>
        </authorList>
    </citation>
    <scope>NUCLEOTIDE SEQUENCE</scope>
    <source>
        <strain evidence="3">VKM B-1513</strain>
    </source>
</reference>
<accession>A0A9W6MNH6</accession>
<keyword evidence="1" id="KW-1133">Transmembrane helix</keyword>
<dbReference type="EMBL" id="BSFE01000003">
    <property type="protein sequence ID" value="GLK51911.1"/>
    <property type="molecule type" value="Genomic_DNA"/>
</dbReference>
<sequence>MAFRLIVLLTAATLSSAGFTAAAWSLTRGQTDQAIAFGWPAIAVAITVAILVPMGKRPGSAG</sequence>
<protein>
    <submittedName>
        <fullName evidence="3">Uncharacterized protein</fullName>
    </submittedName>
</protein>
<keyword evidence="4" id="KW-1185">Reference proteome</keyword>
<evidence type="ECO:0000313" key="4">
    <source>
        <dbReference type="Proteomes" id="UP001143486"/>
    </source>
</evidence>
<reference evidence="3" key="1">
    <citation type="journal article" date="2014" name="Int. J. Syst. Evol. Microbiol.">
        <title>Complete genome sequence of Corynebacterium casei LMG S-19264T (=DSM 44701T), isolated from a smear-ripened cheese.</title>
        <authorList>
            <consortium name="US DOE Joint Genome Institute (JGI-PGF)"/>
            <person name="Walter F."/>
            <person name="Albersmeier A."/>
            <person name="Kalinowski J."/>
            <person name="Ruckert C."/>
        </authorList>
    </citation>
    <scope>NUCLEOTIDE SEQUENCE</scope>
    <source>
        <strain evidence="3">VKM B-1513</strain>
    </source>
</reference>
<name>A0A9W6MNH6_9PROT</name>
<proteinExistence type="predicted"/>
<dbReference type="Proteomes" id="UP001143486">
    <property type="component" value="Unassembled WGS sequence"/>
</dbReference>
<feature type="transmembrane region" description="Helical" evidence="1">
    <location>
        <begin position="33"/>
        <end position="52"/>
    </location>
</feature>
<keyword evidence="2" id="KW-0732">Signal</keyword>
<keyword evidence="1" id="KW-0812">Transmembrane</keyword>
<organism evidence="3 4">
    <name type="scientific">Maricaulis virginensis</name>
    <dbReference type="NCBI Taxonomy" id="144022"/>
    <lineage>
        <taxon>Bacteria</taxon>
        <taxon>Pseudomonadati</taxon>
        <taxon>Pseudomonadota</taxon>
        <taxon>Alphaproteobacteria</taxon>
        <taxon>Maricaulales</taxon>
        <taxon>Maricaulaceae</taxon>
        <taxon>Maricaulis</taxon>
    </lineage>
</organism>
<comment type="caution">
    <text evidence="3">The sequence shown here is derived from an EMBL/GenBank/DDBJ whole genome shotgun (WGS) entry which is preliminary data.</text>
</comment>
<dbReference type="AlphaFoldDB" id="A0A9W6MNH6"/>
<keyword evidence="1" id="KW-0472">Membrane</keyword>
<feature type="chain" id="PRO_5040759297" evidence="2">
    <location>
        <begin position="23"/>
        <end position="62"/>
    </location>
</feature>
<feature type="signal peptide" evidence="2">
    <location>
        <begin position="1"/>
        <end position="22"/>
    </location>
</feature>
<gene>
    <name evidence="3" type="ORF">GCM10017621_14190</name>
</gene>